<comment type="caution">
    <text evidence="1">The sequence shown here is derived from an EMBL/GenBank/DDBJ whole genome shotgun (WGS) entry which is preliminary data.</text>
</comment>
<evidence type="ECO:0000313" key="1">
    <source>
        <dbReference type="EMBL" id="PIQ69696.1"/>
    </source>
</evidence>
<dbReference type="Gene3D" id="1.20.1440.60">
    <property type="entry name" value="23S rRNA-intervening sequence"/>
    <property type="match status" value="1"/>
</dbReference>
<dbReference type="Proteomes" id="UP000231371">
    <property type="component" value="Unassembled WGS sequence"/>
</dbReference>
<sequence length="97" mass="11165">MTQFENYDLEKRTLLFSKNLIVFLNRCPKGTITIPLIDQVLRAGTSIGANYREANGASSKKDFQNKIYICKKEANETLYWLKLLGNSLDDEKLKEEC</sequence>
<dbReference type="Pfam" id="PF05635">
    <property type="entry name" value="23S_rRNA_IVP"/>
    <property type="match status" value="1"/>
</dbReference>
<proteinExistence type="predicted"/>
<dbReference type="SUPFAM" id="SSF158446">
    <property type="entry name" value="IVS-encoded protein-like"/>
    <property type="match status" value="1"/>
</dbReference>
<dbReference type="PANTHER" id="PTHR38471">
    <property type="entry name" value="FOUR HELIX BUNDLE PROTEIN"/>
    <property type="match status" value="1"/>
</dbReference>
<dbReference type="InterPro" id="IPR036583">
    <property type="entry name" value="23S_rRNA_IVS_sf"/>
</dbReference>
<accession>A0A2H0KEM7</accession>
<dbReference type="InterPro" id="IPR012657">
    <property type="entry name" value="23S_rRNA-intervening_sequence"/>
</dbReference>
<dbReference type="NCBIfam" id="TIGR02436">
    <property type="entry name" value="four helix bundle protein"/>
    <property type="match status" value="1"/>
</dbReference>
<name>A0A2H0KEM7_9BACT</name>
<protein>
    <submittedName>
        <fullName evidence="1">Four helix bundle protein</fullName>
    </submittedName>
</protein>
<dbReference type="PANTHER" id="PTHR38471:SF2">
    <property type="entry name" value="FOUR HELIX BUNDLE PROTEIN"/>
    <property type="match status" value="1"/>
</dbReference>
<organism evidence="1 2">
    <name type="scientific">Candidatus Shapirobacteria bacterium CG11_big_fil_rev_8_21_14_0_20_40_12</name>
    <dbReference type="NCBI Taxonomy" id="1974889"/>
    <lineage>
        <taxon>Bacteria</taxon>
        <taxon>Candidatus Shapironibacteriota</taxon>
    </lineage>
</organism>
<evidence type="ECO:0000313" key="2">
    <source>
        <dbReference type="Proteomes" id="UP000231371"/>
    </source>
</evidence>
<dbReference type="AlphaFoldDB" id="A0A2H0KEM7"/>
<reference evidence="1 2" key="1">
    <citation type="submission" date="2017-09" db="EMBL/GenBank/DDBJ databases">
        <title>Depth-based differentiation of microbial function through sediment-hosted aquifers and enrichment of novel symbionts in the deep terrestrial subsurface.</title>
        <authorList>
            <person name="Probst A.J."/>
            <person name="Ladd B."/>
            <person name="Jarett J.K."/>
            <person name="Geller-Mcgrath D.E."/>
            <person name="Sieber C.M."/>
            <person name="Emerson J.B."/>
            <person name="Anantharaman K."/>
            <person name="Thomas B.C."/>
            <person name="Malmstrom R."/>
            <person name="Stieglmeier M."/>
            <person name="Klingl A."/>
            <person name="Woyke T."/>
            <person name="Ryan C.M."/>
            <person name="Banfield J.F."/>
        </authorList>
    </citation>
    <scope>NUCLEOTIDE SEQUENCE [LARGE SCALE GENOMIC DNA]</scope>
    <source>
        <strain evidence="1">CG11_big_fil_rev_8_21_14_0_20_40_12</strain>
    </source>
</reference>
<dbReference type="EMBL" id="PCVI01000067">
    <property type="protein sequence ID" value="PIQ69696.1"/>
    <property type="molecule type" value="Genomic_DNA"/>
</dbReference>
<gene>
    <name evidence="1" type="ORF">COV89_04450</name>
</gene>